<evidence type="ECO:0000256" key="1">
    <source>
        <dbReference type="ARBA" id="ARBA00004389"/>
    </source>
</evidence>
<dbReference type="Gene3D" id="3.40.50.2000">
    <property type="entry name" value="Glycogen Phosphorylase B"/>
    <property type="match status" value="2"/>
</dbReference>
<dbReference type="EC" id="2.4.1.17" evidence="12"/>
<accession>A0A8V5H990</accession>
<keyword evidence="4 11" id="KW-0808">Transferase</keyword>
<dbReference type="Proteomes" id="UP000694405">
    <property type="component" value="Chromosome 8"/>
</dbReference>
<dbReference type="SUPFAM" id="SSF53756">
    <property type="entry name" value="UDP-Glycosyltransferase/glycogen phosphorylase"/>
    <property type="match status" value="1"/>
</dbReference>
<dbReference type="InterPro" id="IPR002213">
    <property type="entry name" value="UDP_glucos_trans"/>
</dbReference>
<evidence type="ECO:0000256" key="7">
    <source>
        <dbReference type="ARBA" id="ARBA00022824"/>
    </source>
</evidence>
<comment type="catalytic activity">
    <reaction evidence="12">
        <text>glucuronate acceptor + UDP-alpha-D-glucuronate = acceptor beta-D-glucuronoside + UDP + H(+)</text>
        <dbReference type="Rhea" id="RHEA:21032"/>
        <dbReference type="ChEBI" id="CHEBI:15378"/>
        <dbReference type="ChEBI" id="CHEBI:58052"/>
        <dbReference type="ChEBI" id="CHEBI:58223"/>
        <dbReference type="ChEBI" id="CHEBI:132367"/>
        <dbReference type="ChEBI" id="CHEBI:132368"/>
        <dbReference type="EC" id="2.4.1.17"/>
    </reaction>
</comment>
<evidence type="ECO:0000256" key="10">
    <source>
        <dbReference type="ARBA" id="ARBA00023180"/>
    </source>
</evidence>
<proteinExistence type="inferred from homology"/>
<keyword evidence="3 11" id="KW-0328">Glycosyltransferase</keyword>
<dbReference type="AlphaFoldDB" id="A0A8V5H990"/>
<reference evidence="13" key="3">
    <citation type="submission" date="2025-09" db="UniProtKB">
        <authorList>
            <consortium name="Ensembl"/>
        </authorList>
    </citation>
    <scope>IDENTIFICATION</scope>
</reference>
<dbReference type="PROSITE" id="PS00375">
    <property type="entry name" value="UDPGT"/>
    <property type="match status" value="1"/>
</dbReference>
<keyword evidence="7" id="KW-0256">Endoplasmic reticulum</keyword>
<feature type="transmembrane region" description="Helical" evidence="12">
    <location>
        <begin position="477"/>
        <end position="500"/>
    </location>
</feature>
<dbReference type="InterPro" id="IPR050271">
    <property type="entry name" value="UDP-glycosyltransferase"/>
</dbReference>
<evidence type="ECO:0000313" key="13">
    <source>
        <dbReference type="Ensembl" id="ENSMUNP00000030520.1"/>
    </source>
</evidence>
<dbReference type="GO" id="GO:0015020">
    <property type="term" value="F:glucuronosyltransferase activity"/>
    <property type="evidence" value="ECO:0007669"/>
    <property type="project" value="UniProtKB-EC"/>
</dbReference>
<evidence type="ECO:0000256" key="5">
    <source>
        <dbReference type="ARBA" id="ARBA00022692"/>
    </source>
</evidence>
<dbReference type="FunFam" id="3.40.50.2000:FF:000021">
    <property type="entry name" value="UDP-glucuronosyltransferase"/>
    <property type="match status" value="1"/>
</dbReference>
<reference evidence="13" key="1">
    <citation type="submission" date="2020-03" db="EMBL/GenBank/DDBJ databases">
        <title>Melopsittacus undulatus (budgerigar) genome, bMelUnd1, maternal haplotype with Z.</title>
        <authorList>
            <person name="Gedman G."/>
            <person name="Mountcastle J."/>
            <person name="Haase B."/>
            <person name="Formenti G."/>
            <person name="Wright T."/>
            <person name="Apodaca J."/>
            <person name="Pelan S."/>
            <person name="Chow W."/>
            <person name="Rhie A."/>
            <person name="Howe K."/>
            <person name="Fedrigo O."/>
            <person name="Jarvis E.D."/>
        </authorList>
    </citation>
    <scope>NUCLEOTIDE SEQUENCE [LARGE SCALE GENOMIC DNA]</scope>
</reference>
<keyword evidence="14" id="KW-1185">Reference proteome</keyword>
<keyword evidence="5 12" id="KW-0812">Transmembrane</keyword>
<name>A0A8V5H990_MELUD</name>
<keyword evidence="8 12" id="KW-1133">Transmembrane helix</keyword>
<dbReference type="FunFam" id="3.40.50.2000:FF:000066">
    <property type="entry name" value="UDP-glucuronosyltransferase 1-1"/>
    <property type="match status" value="1"/>
</dbReference>
<evidence type="ECO:0000256" key="8">
    <source>
        <dbReference type="ARBA" id="ARBA00022989"/>
    </source>
</evidence>
<reference evidence="13" key="2">
    <citation type="submission" date="2025-08" db="UniProtKB">
        <authorList>
            <consortium name="Ensembl"/>
        </authorList>
    </citation>
    <scope>IDENTIFICATION</scope>
</reference>
<evidence type="ECO:0000313" key="14">
    <source>
        <dbReference type="Proteomes" id="UP000694405"/>
    </source>
</evidence>
<dbReference type="Pfam" id="PF00201">
    <property type="entry name" value="UDPGT"/>
    <property type="match status" value="1"/>
</dbReference>
<keyword evidence="10" id="KW-0325">Glycoprotein</keyword>
<comment type="subcellular location">
    <subcellularLocation>
        <location evidence="1">Endoplasmic reticulum membrane</location>
        <topology evidence="1">Single-pass membrane protein</topology>
    </subcellularLocation>
    <subcellularLocation>
        <location evidence="12">Membrane</location>
        <topology evidence="12">Single-pass membrane protein</topology>
    </subcellularLocation>
</comment>
<comment type="similarity">
    <text evidence="2 11">Belongs to the UDP-glycosyltransferase family.</text>
</comment>
<protein>
    <recommendedName>
        <fullName evidence="12">UDP-glucuronosyltransferase</fullName>
        <ecNumber evidence="12">2.4.1.17</ecNumber>
    </recommendedName>
</protein>
<organism evidence="13 14">
    <name type="scientific">Melopsittacus undulatus</name>
    <name type="common">Budgerigar</name>
    <name type="synonym">Psittacus undulatus</name>
    <dbReference type="NCBI Taxonomy" id="13146"/>
    <lineage>
        <taxon>Eukaryota</taxon>
        <taxon>Metazoa</taxon>
        <taxon>Chordata</taxon>
        <taxon>Craniata</taxon>
        <taxon>Vertebrata</taxon>
        <taxon>Euteleostomi</taxon>
        <taxon>Archelosauria</taxon>
        <taxon>Archosauria</taxon>
        <taxon>Dinosauria</taxon>
        <taxon>Saurischia</taxon>
        <taxon>Theropoda</taxon>
        <taxon>Coelurosauria</taxon>
        <taxon>Aves</taxon>
        <taxon>Neognathae</taxon>
        <taxon>Neoaves</taxon>
        <taxon>Telluraves</taxon>
        <taxon>Australaves</taxon>
        <taxon>Psittaciformes</taxon>
        <taxon>Psittaculidae</taxon>
        <taxon>Melopsittacus</taxon>
    </lineage>
</organism>
<evidence type="ECO:0000256" key="9">
    <source>
        <dbReference type="ARBA" id="ARBA00023136"/>
    </source>
</evidence>
<feature type="chain" id="PRO_5039968426" description="UDP-glucuronosyltransferase" evidence="12">
    <location>
        <begin position="28"/>
        <end position="519"/>
    </location>
</feature>
<dbReference type="Ensembl" id="ENSMUNT00000031541.1">
    <property type="protein sequence ID" value="ENSMUNP00000030520.1"/>
    <property type="gene ID" value="ENSMUNG00000016294.2"/>
</dbReference>
<dbReference type="InterPro" id="IPR035595">
    <property type="entry name" value="UDP_glycos_trans_CS"/>
</dbReference>
<evidence type="ECO:0000256" key="12">
    <source>
        <dbReference type="RuleBase" id="RU362059"/>
    </source>
</evidence>
<feature type="signal peptide" evidence="12">
    <location>
        <begin position="1"/>
        <end position="27"/>
    </location>
</feature>
<evidence type="ECO:0000256" key="2">
    <source>
        <dbReference type="ARBA" id="ARBA00009995"/>
    </source>
</evidence>
<evidence type="ECO:0000256" key="4">
    <source>
        <dbReference type="ARBA" id="ARBA00022679"/>
    </source>
</evidence>
<evidence type="ECO:0000256" key="3">
    <source>
        <dbReference type="ARBA" id="ARBA00022676"/>
    </source>
</evidence>
<dbReference type="PANTHER" id="PTHR48043">
    <property type="entry name" value="EG:EG0003.4 PROTEIN-RELATED"/>
    <property type="match status" value="1"/>
</dbReference>
<evidence type="ECO:0000256" key="6">
    <source>
        <dbReference type="ARBA" id="ARBA00022729"/>
    </source>
</evidence>
<evidence type="ECO:0000256" key="11">
    <source>
        <dbReference type="RuleBase" id="RU003718"/>
    </source>
</evidence>
<dbReference type="GO" id="GO:0005789">
    <property type="term" value="C:endoplasmic reticulum membrane"/>
    <property type="evidence" value="ECO:0007669"/>
    <property type="project" value="UniProtKB-SubCell"/>
</dbReference>
<dbReference type="PANTHER" id="PTHR48043:SF161">
    <property type="entry name" value="UDP GLUCURONOSYLTRANSFERASE FAMILY 1 MEMBER A1"/>
    <property type="match status" value="1"/>
</dbReference>
<keyword evidence="6 12" id="KW-0732">Signal</keyword>
<sequence>MASSNGGFHSLASCLVLFLLLWTFAEGGKLLVIPIDGSHWLSMRPVVEQLRHRGHEIVVLAPEINLRIGLSGYYTMKTYSVSYTKEFVEAEFKKMGYRSFTPQPFSAKLSNLANISSLFLDSCKRLLGNKELIESLGESKFDAVFMDPFFPCGQIVAEHLSLPSVYLLRGLPCSLDFHATLCPHPPSYIPRFFTRYTDRMRFLQRVHNLLASLSSSLLCSFLYAPYNSVIKEFLQREATLLELLSHASIWLMKYDFVFEYPRPLMPNMVLIGGISCTQKKALSQVIHDYLQLSVGLRLSSFSCSLMPENPLRSSKRPLVLWRYTGKVPPNMPKNIKLVKWLPQNDLLAHPKARAFITHGGSHGIYEGICNAVPMVLMPLFGDQMDNAKRIESRGAGLTLNILEMTTQDISTALKAVINDKKYKENIKRLSDLHLDRPIHPMDLAVHWVEFVMRHKGAPHLRPAAHDLNWIQYHSLDVIAFLMAVVLLFLFISLKCCLFCCRRCCCKKGRTRKPTKSKSH</sequence>
<dbReference type="CDD" id="cd03784">
    <property type="entry name" value="GT1_Gtf-like"/>
    <property type="match status" value="1"/>
</dbReference>
<keyword evidence="9 12" id="KW-0472">Membrane</keyword>